<evidence type="ECO:0000313" key="2">
    <source>
        <dbReference type="EMBL" id="OTF76550.1"/>
    </source>
</evidence>
<sequence length="69" mass="7908">MPKKFSPVAPPPTAPKPNLSQQTLMDNWKFFPNEGNKSKFNVWNTITAIIQLYNRYSFNCATKCQSTII</sequence>
<reference evidence="2 3" key="1">
    <citation type="submission" date="2017-03" db="EMBL/GenBank/DDBJ databases">
        <title>Genome Survey of Euroglyphus maynei.</title>
        <authorList>
            <person name="Arlian L.G."/>
            <person name="Morgan M.S."/>
            <person name="Rider S.D."/>
        </authorList>
    </citation>
    <scope>NUCLEOTIDE SEQUENCE [LARGE SCALE GENOMIC DNA]</scope>
    <source>
        <strain evidence="2">Arlian Lab</strain>
        <tissue evidence="2">Whole body</tissue>
    </source>
</reference>
<dbReference type="AlphaFoldDB" id="A0A1Y3B6S0"/>
<dbReference type="EMBL" id="MUJZ01036912">
    <property type="protein sequence ID" value="OTF76550.1"/>
    <property type="molecule type" value="Genomic_DNA"/>
</dbReference>
<name>A0A1Y3B6S0_EURMA</name>
<dbReference type="Proteomes" id="UP000194236">
    <property type="component" value="Unassembled WGS sequence"/>
</dbReference>
<accession>A0A1Y3B6S0</accession>
<comment type="caution">
    <text evidence="2">The sequence shown here is derived from an EMBL/GenBank/DDBJ whole genome shotgun (WGS) entry which is preliminary data.</text>
</comment>
<feature type="region of interest" description="Disordered" evidence="1">
    <location>
        <begin position="1"/>
        <end position="20"/>
    </location>
</feature>
<proteinExistence type="predicted"/>
<gene>
    <name evidence="2" type="ORF">BLA29_009842</name>
</gene>
<organism evidence="2 3">
    <name type="scientific">Euroglyphus maynei</name>
    <name type="common">Mayne's house dust mite</name>
    <dbReference type="NCBI Taxonomy" id="6958"/>
    <lineage>
        <taxon>Eukaryota</taxon>
        <taxon>Metazoa</taxon>
        <taxon>Ecdysozoa</taxon>
        <taxon>Arthropoda</taxon>
        <taxon>Chelicerata</taxon>
        <taxon>Arachnida</taxon>
        <taxon>Acari</taxon>
        <taxon>Acariformes</taxon>
        <taxon>Sarcoptiformes</taxon>
        <taxon>Astigmata</taxon>
        <taxon>Psoroptidia</taxon>
        <taxon>Analgoidea</taxon>
        <taxon>Pyroglyphidae</taxon>
        <taxon>Pyroglyphinae</taxon>
        <taxon>Euroglyphus</taxon>
    </lineage>
</organism>
<evidence type="ECO:0000313" key="3">
    <source>
        <dbReference type="Proteomes" id="UP000194236"/>
    </source>
</evidence>
<evidence type="ECO:0000256" key="1">
    <source>
        <dbReference type="SAM" id="MobiDB-lite"/>
    </source>
</evidence>
<keyword evidence="3" id="KW-1185">Reference proteome</keyword>
<protein>
    <submittedName>
        <fullName evidence="2">Uncharacterized protein</fullName>
    </submittedName>
</protein>